<dbReference type="Proteomes" id="UP001396334">
    <property type="component" value="Unassembled WGS sequence"/>
</dbReference>
<reference evidence="1 2" key="1">
    <citation type="journal article" date="2024" name="G3 (Bethesda)">
        <title>Genome assembly of Hibiscus sabdariffa L. provides insights into metabolisms of medicinal natural products.</title>
        <authorList>
            <person name="Kim T."/>
        </authorList>
    </citation>
    <scope>NUCLEOTIDE SEQUENCE [LARGE SCALE GENOMIC DNA]</scope>
    <source>
        <strain evidence="1">TK-2024</strain>
        <tissue evidence="1">Old leaves</tissue>
    </source>
</reference>
<evidence type="ECO:0000313" key="1">
    <source>
        <dbReference type="EMBL" id="KAK9014832.1"/>
    </source>
</evidence>
<keyword evidence="2" id="KW-1185">Reference proteome</keyword>
<proteinExistence type="predicted"/>
<accession>A0ABR2RPC6</accession>
<sequence length="81" mass="9395">MALMSPGKDLSLSTPALHIYCLRRRSAVQDPALTFVYESRQPFNGGLSSWWFLVLLTESRWRFRIYKGLGKSTEIHCRIHP</sequence>
<protein>
    <submittedName>
        <fullName evidence="1">Uncharacterized protein</fullName>
    </submittedName>
</protein>
<evidence type="ECO:0000313" key="2">
    <source>
        <dbReference type="Proteomes" id="UP001396334"/>
    </source>
</evidence>
<name>A0ABR2RPC6_9ROSI</name>
<dbReference type="EMBL" id="JBBPBN010000021">
    <property type="protein sequence ID" value="KAK9014832.1"/>
    <property type="molecule type" value="Genomic_DNA"/>
</dbReference>
<organism evidence="1 2">
    <name type="scientific">Hibiscus sabdariffa</name>
    <name type="common">roselle</name>
    <dbReference type="NCBI Taxonomy" id="183260"/>
    <lineage>
        <taxon>Eukaryota</taxon>
        <taxon>Viridiplantae</taxon>
        <taxon>Streptophyta</taxon>
        <taxon>Embryophyta</taxon>
        <taxon>Tracheophyta</taxon>
        <taxon>Spermatophyta</taxon>
        <taxon>Magnoliopsida</taxon>
        <taxon>eudicotyledons</taxon>
        <taxon>Gunneridae</taxon>
        <taxon>Pentapetalae</taxon>
        <taxon>rosids</taxon>
        <taxon>malvids</taxon>
        <taxon>Malvales</taxon>
        <taxon>Malvaceae</taxon>
        <taxon>Malvoideae</taxon>
        <taxon>Hibiscus</taxon>
    </lineage>
</organism>
<gene>
    <name evidence="1" type="ORF">V6N11_005970</name>
</gene>
<comment type="caution">
    <text evidence="1">The sequence shown here is derived from an EMBL/GenBank/DDBJ whole genome shotgun (WGS) entry which is preliminary data.</text>
</comment>